<protein>
    <submittedName>
        <fullName evidence="2">Uncharacterized protein</fullName>
    </submittedName>
</protein>
<dbReference type="EMBL" id="BTGD01000011">
    <property type="protein sequence ID" value="GMM57281.1"/>
    <property type="molecule type" value="Genomic_DNA"/>
</dbReference>
<evidence type="ECO:0000313" key="2">
    <source>
        <dbReference type="EMBL" id="GMM57281.1"/>
    </source>
</evidence>
<reference evidence="2 3" key="1">
    <citation type="journal article" date="2023" name="Elife">
        <title>Identification of key yeast species and microbe-microbe interactions impacting larval growth of Drosophila in the wild.</title>
        <authorList>
            <person name="Mure A."/>
            <person name="Sugiura Y."/>
            <person name="Maeda R."/>
            <person name="Honda K."/>
            <person name="Sakurai N."/>
            <person name="Takahashi Y."/>
            <person name="Watada M."/>
            <person name="Katoh T."/>
            <person name="Gotoh A."/>
            <person name="Gotoh Y."/>
            <person name="Taniguchi I."/>
            <person name="Nakamura K."/>
            <person name="Hayashi T."/>
            <person name="Katayama T."/>
            <person name="Uemura T."/>
            <person name="Hattori Y."/>
        </authorList>
    </citation>
    <scope>NUCLEOTIDE SEQUENCE [LARGE SCALE GENOMIC DNA]</scope>
    <source>
        <strain evidence="2 3">KH-74</strain>
    </source>
</reference>
<dbReference type="Proteomes" id="UP001377567">
    <property type="component" value="Unassembled WGS sequence"/>
</dbReference>
<keyword evidence="3" id="KW-1185">Reference proteome</keyword>
<proteinExistence type="predicted"/>
<dbReference type="AlphaFoldDB" id="A0AAV5S2N3"/>
<comment type="caution">
    <text evidence="2">The sequence shown here is derived from an EMBL/GenBank/DDBJ whole genome shotgun (WGS) entry which is preliminary data.</text>
</comment>
<evidence type="ECO:0000313" key="3">
    <source>
        <dbReference type="Proteomes" id="UP001377567"/>
    </source>
</evidence>
<name>A0AAV5S2N3_MAUHU</name>
<sequence>MDEHTRQRVFEPLDTNSLSLISSASSANLTGLKSNNNSFMGRRCKTPTTPTAGLPRSDENCNELLQWKLERKDFVFDSNSTPSKKRQSPFYEEGGQTLGCTVAPPPRKRRSQLIGAKPQPKGPPRPATSRLGMSASKLDLLEDDKITSLPFAPPQPQPQLHTTHSRESGDSSETLRPSKKRSRLNLVESIRVHNTQGQRYISYATPTPLMQEETQDDDEPNPLIMVEDYIAYADAHTHQARKRVSMSDLRSKLGQRTDDHIPIKPKKSTLPKVHEAVDIEDSRPIDELVQGIFHSGKGKPASEEYGDRYISTLGINSSVKHCVICERALYELRDEALVRDYKELVCENCTAEYERASRLFENYEFESSVECSGNSSSFLSDLETSMGTVEVVAVPTIRNPVSRLGGTNGSDHFSQDLIARLKRQAGCTNRTDATAPRSLTWFLAARDKLRQQWKASGILPFFMGSAQPSSE</sequence>
<organism evidence="2 3">
    <name type="scientific">Maudiozyma humilis</name>
    <name type="common">Sour dough yeast</name>
    <name type="synonym">Kazachstania humilis</name>
    <dbReference type="NCBI Taxonomy" id="51915"/>
    <lineage>
        <taxon>Eukaryota</taxon>
        <taxon>Fungi</taxon>
        <taxon>Dikarya</taxon>
        <taxon>Ascomycota</taxon>
        <taxon>Saccharomycotina</taxon>
        <taxon>Saccharomycetes</taxon>
        <taxon>Saccharomycetales</taxon>
        <taxon>Saccharomycetaceae</taxon>
        <taxon>Maudiozyma</taxon>
    </lineage>
</organism>
<evidence type="ECO:0000256" key="1">
    <source>
        <dbReference type="SAM" id="MobiDB-lite"/>
    </source>
</evidence>
<feature type="region of interest" description="Disordered" evidence="1">
    <location>
        <begin position="77"/>
        <end position="131"/>
    </location>
</feature>
<accession>A0AAV5S2N3</accession>
<feature type="region of interest" description="Disordered" evidence="1">
    <location>
        <begin position="147"/>
        <end position="184"/>
    </location>
</feature>
<gene>
    <name evidence="2" type="ORF">DAKH74_038970</name>
</gene>